<sequence length="20" mass="2036">MAGTAASYSSFSVDSSLEEP</sequence>
<protein>
    <submittedName>
        <fullName evidence="2">Uncharacterized protein</fullName>
    </submittedName>
</protein>
<feature type="region of interest" description="Disordered" evidence="1">
    <location>
        <begin position="1"/>
        <end position="20"/>
    </location>
</feature>
<feature type="compositionally biased region" description="Low complexity" evidence="1">
    <location>
        <begin position="7"/>
        <end position="20"/>
    </location>
</feature>
<proteinExistence type="predicted"/>
<reference evidence="2" key="2">
    <citation type="journal article" date="2015" name="Data Brief">
        <title>Shoot transcriptome of the giant reed, Arundo donax.</title>
        <authorList>
            <person name="Barrero R.A."/>
            <person name="Guerrero F.D."/>
            <person name="Moolhuijzen P."/>
            <person name="Goolsby J.A."/>
            <person name="Tidwell J."/>
            <person name="Bellgard S.E."/>
            <person name="Bellgard M.I."/>
        </authorList>
    </citation>
    <scope>NUCLEOTIDE SEQUENCE</scope>
    <source>
        <tissue evidence="2">Shoot tissue taken approximately 20 cm above the soil surface</tissue>
    </source>
</reference>
<name>A0A0A9GMA0_ARUDO</name>
<dbReference type="AlphaFoldDB" id="A0A0A9GMA0"/>
<evidence type="ECO:0000256" key="1">
    <source>
        <dbReference type="SAM" id="MobiDB-lite"/>
    </source>
</evidence>
<organism evidence="2">
    <name type="scientific">Arundo donax</name>
    <name type="common">Giant reed</name>
    <name type="synonym">Donax arundinaceus</name>
    <dbReference type="NCBI Taxonomy" id="35708"/>
    <lineage>
        <taxon>Eukaryota</taxon>
        <taxon>Viridiplantae</taxon>
        <taxon>Streptophyta</taxon>
        <taxon>Embryophyta</taxon>
        <taxon>Tracheophyta</taxon>
        <taxon>Spermatophyta</taxon>
        <taxon>Magnoliopsida</taxon>
        <taxon>Liliopsida</taxon>
        <taxon>Poales</taxon>
        <taxon>Poaceae</taxon>
        <taxon>PACMAD clade</taxon>
        <taxon>Arundinoideae</taxon>
        <taxon>Arundineae</taxon>
        <taxon>Arundo</taxon>
    </lineage>
</organism>
<accession>A0A0A9GMA0</accession>
<evidence type="ECO:0000313" key="2">
    <source>
        <dbReference type="EMBL" id="JAE23656.1"/>
    </source>
</evidence>
<dbReference type="EMBL" id="GBRH01174240">
    <property type="protein sequence ID" value="JAE23656.1"/>
    <property type="molecule type" value="Transcribed_RNA"/>
</dbReference>
<reference evidence="2" key="1">
    <citation type="submission" date="2014-09" db="EMBL/GenBank/DDBJ databases">
        <authorList>
            <person name="Magalhaes I.L.F."/>
            <person name="Oliveira U."/>
            <person name="Santos F.R."/>
            <person name="Vidigal T.H.D.A."/>
            <person name="Brescovit A.D."/>
            <person name="Santos A.J."/>
        </authorList>
    </citation>
    <scope>NUCLEOTIDE SEQUENCE</scope>
    <source>
        <tissue evidence="2">Shoot tissue taken approximately 20 cm above the soil surface</tissue>
    </source>
</reference>